<protein>
    <submittedName>
        <fullName evidence="3">Thiosulfate oxidation carrier protein SoxY</fullName>
    </submittedName>
</protein>
<dbReference type="InterPro" id="IPR032711">
    <property type="entry name" value="SoxY"/>
</dbReference>
<dbReference type="InterPro" id="IPR038162">
    <property type="entry name" value="SoxY_sf"/>
</dbReference>
<organism evidence="3 4">
    <name type="scientific">Aquamicrobium zhengzhouense</name>
    <dbReference type="NCBI Taxonomy" id="2781738"/>
    <lineage>
        <taxon>Bacteria</taxon>
        <taxon>Pseudomonadati</taxon>
        <taxon>Pseudomonadota</taxon>
        <taxon>Alphaproteobacteria</taxon>
        <taxon>Hyphomicrobiales</taxon>
        <taxon>Phyllobacteriaceae</taxon>
        <taxon>Aquamicrobium</taxon>
    </lineage>
</organism>
<evidence type="ECO:0000313" key="3">
    <source>
        <dbReference type="EMBL" id="MBI1619509.1"/>
    </source>
</evidence>
<dbReference type="Gene3D" id="2.60.40.2470">
    <property type="entry name" value="SoxY domain"/>
    <property type="match status" value="1"/>
</dbReference>
<gene>
    <name evidence="3" type="ORF">IOD40_02355</name>
</gene>
<feature type="chain" id="PRO_5047446527" evidence="1">
    <location>
        <begin position="31"/>
        <end position="151"/>
    </location>
</feature>
<feature type="domain" description="Ig-like SoxY" evidence="2">
    <location>
        <begin position="47"/>
        <end position="149"/>
    </location>
</feature>
<dbReference type="Pfam" id="PF13501">
    <property type="entry name" value="SoxY"/>
    <property type="match status" value="1"/>
</dbReference>
<dbReference type="Proteomes" id="UP000601789">
    <property type="component" value="Unassembled WGS sequence"/>
</dbReference>
<dbReference type="EMBL" id="JADGMQ010000001">
    <property type="protein sequence ID" value="MBI1619509.1"/>
    <property type="molecule type" value="Genomic_DNA"/>
</dbReference>
<comment type="caution">
    <text evidence="3">The sequence shown here is derived from an EMBL/GenBank/DDBJ whole genome shotgun (WGS) entry which is preliminary data.</text>
</comment>
<proteinExistence type="predicted"/>
<evidence type="ECO:0000256" key="1">
    <source>
        <dbReference type="SAM" id="SignalP"/>
    </source>
</evidence>
<reference evidence="3 4" key="1">
    <citation type="submission" date="2020-10" db="EMBL/GenBank/DDBJ databases">
        <title>Aquamicrobium zhengzhouensis sp. nov., a exopolysaccharide producing bacterium isolated from farmland soil.</title>
        <authorList>
            <person name="Wang X."/>
        </authorList>
    </citation>
    <scope>NUCLEOTIDE SEQUENCE [LARGE SCALE GENOMIC DNA]</scope>
    <source>
        <strain evidence="4">cd-1</strain>
    </source>
</reference>
<dbReference type="RefSeq" id="WP_233713795.1">
    <property type="nucleotide sequence ID" value="NZ_JADGMQ010000001.1"/>
</dbReference>
<dbReference type="InterPro" id="IPR006311">
    <property type="entry name" value="TAT_signal"/>
</dbReference>
<dbReference type="InterPro" id="IPR016568">
    <property type="entry name" value="Sulphur_oxidation_SoxY"/>
</dbReference>
<sequence>MQMTRRHTLRLTIGVAAAVVAGAGVPAAYATDVDAQKLIDEFLNGAEAEAARVTLTIPETAENGNAVPITAAVESKMVGNDLVESILIVAGGNPRPHVAQFNFTEASGLAQVTTRIRLAQSQTVTAVARMADGRAFIDHRDVQVLVGGCTG</sequence>
<evidence type="ECO:0000259" key="2">
    <source>
        <dbReference type="Pfam" id="PF13501"/>
    </source>
</evidence>
<keyword evidence="4" id="KW-1185">Reference proteome</keyword>
<name>A0ABS0S9N1_9HYPH</name>
<dbReference type="PIRSF" id="PIRSF010312">
    <property type="entry name" value="Sulphur_oxidation_SoxY"/>
    <property type="match status" value="1"/>
</dbReference>
<accession>A0ABS0S9N1</accession>
<keyword evidence="1" id="KW-0732">Signal</keyword>
<evidence type="ECO:0000313" key="4">
    <source>
        <dbReference type="Proteomes" id="UP000601789"/>
    </source>
</evidence>
<dbReference type="PROSITE" id="PS51318">
    <property type="entry name" value="TAT"/>
    <property type="match status" value="1"/>
</dbReference>
<feature type="signal peptide" evidence="1">
    <location>
        <begin position="1"/>
        <end position="30"/>
    </location>
</feature>